<comment type="similarity">
    <text evidence="2">Belongs to the MerT family.</text>
</comment>
<dbReference type="Pfam" id="PF02411">
    <property type="entry name" value="MerT"/>
    <property type="match status" value="1"/>
</dbReference>
<evidence type="ECO:0000256" key="12">
    <source>
        <dbReference type="ARBA" id="ARBA00023136"/>
    </source>
</evidence>
<proteinExistence type="inferred from homology"/>
<evidence type="ECO:0000256" key="14">
    <source>
        <dbReference type="ARBA" id="ARBA00045720"/>
    </source>
</evidence>
<sequence length="133" mass="13724">MTRSRTAVSEPQSDQDAAPRAGNGLLAAGGIIAALGASTCCILPLVLFSLGVSGAWIGNLTALAPYQPVFFAAALVFLGFGFWRVYHRPASDCADGSACATPASTRMTKISLWAATVLVLGAVSFPYTAPLFL</sequence>
<keyword evidence="17" id="KW-1185">Reference proteome</keyword>
<dbReference type="GO" id="GO:0015097">
    <property type="term" value="F:mercury ion transmembrane transporter activity"/>
    <property type="evidence" value="ECO:0007669"/>
    <property type="project" value="InterPro"/>
</dbReference>
<keyword evidence="6" id="KW-1003">Cell membrane</keyword>
<evidence type="ECO:0000256" key="11">
    <source>
        <dbReference type="ARBA" id="ARBA00022989"/>
    </source>
</evidence>
<dbReference type="AlphaFoldDB" id="A0A0N0M945"/>
<evidence type="ECO:0000256" key="7">
    <source>
        <dbReference type="ARBA" id="ARBA00022519"/>
    </source>
</evidence>
<evidence type="ECO:0000256" key="3">
    <source>
        <dbReference type="ARBA" id="ARBA00017053"/>
    </source>
</evidence>
<keyword evidence="12 15" id="KW-0472">Membrane</keyword>
<evidence type="ECO:0000313" key="17">
    <source>
        <dbReference type="Proteomes" id="UP000037822"/>
    </source>
</evidence>
<dbReference type="OrthoDB" id="9813737at2"/>
<keyword evidence="11 15" id="KW-1133">Transmembrane helix</keyword>
<evidence type="ECO:0000256" key="1">
    <source>
        <dbReference type="ARBA" id="ARBA00004429"/>
    </source>
</evidence>
<organism evidence="16 17">
    <name type="scientific">Bosea vaviloviae</name>
    <dbReference type="NCBI Taxonomy" id="1526658"/>
    <lineage>
        <taxon>Bacteria</taxon>
        <taxon>Pseudomonadati</taxon>
        <taxon>Pseudomonadota</taxon>
        <taxon>Alphaproteobacteria</taxon>
        <taxon>Hyphomicrobiales</taxon>
        <taxon>Boseaceae</taxon>
        <taxon>Bosea</taxon>
    </lineage>
</organism>
<evidence type="ECO:0000256" key="4">
    <source>
        <dbReference type="ARBA" id="ARBA00022448"/>
    </source>
</evidence>
<evidence type="ECO:0000256" key="10">
    <source>
        <dbReference type="ARBA" id="ARBA00022914"/>
    </source>
</evidence>
<evidence type="ECO:0000256" key="13">
    <source>
        <dbReference type="ARBA" id="ARBA00030934"/>
    </source>
</evidence>
<dbReference type="RefSeq" id="WP_054211391.1">
    <property type="nucleotide sequence ID" value="NZ_LGSZ01000060.1"/>
</dbReference>
<dbReference type="PATRIC" id="fig|1526658.3.peg.1699"/>
<keyword evidence="9" id="KW-0479">Metal-binding</keyword>
<dbReference type="GO" id="GO:0005886">
    <property type="term" value="C:plasma membrane"/>
    <property type="evidence" value="ECO:0007669"/>
    <property type="project" value="UniProtKB-SubCell"/>
</dbReference>
<protein>
    <recommendedName>
        <fullName evidence="3">Mercuric transport protein MerT</fullName>
    </recommendedName>
    <alternativeName>
        <fullName evidence="13">Mercury ion transport protein</fullName>
    </alternativeName>
</protein>
<comment type="function">
    <text evidence="14">Involved in mercury resistance. Probably transfers a mercuric ion from the periplasmic Hg(2+)-binding protein MerP to the cytoplasmic mercuric reductase MerA.</text>
</comment>
<dbReference type="Proteomes" id="UP000037822">
    <property type="component" value="Unassembled WGS sequence"/>
</dbReference>
<reference evidence="16 17" key="1">
    <citation type="submission" date="2015-07" db="EMBL/GenBank/DDBJ databases">
        <title>Whole genome sequencing of Bosea vaviloviae isolated from cave pool.</title>
        <authorList>
            <person name="Tan N.E.H."/>
            <person name="Lee Y.P."/>
            <person name="Gan H.M."/>
            <person name="Barton H."/>
            <person name="Savka M.A."/>
        </authorList>
    </citation>
    <scope>NUCLEOTIDE SEQUENCE [LARGE SCALE GENOMIC DNA]</scope>
    <source>
        <strain evidence="16 17">SD260</strain>
    </source>
</reference>
<dbReference type="InterPro" id="IPR003457">
    <property type="entry name" value="Transprt_MerT"/>
</dbReference>
<dbReference type="Gene3D" id="1.10.287.910">
    <property type="entry name" value="bacterial mercury transporter, merf"/>
    <property type="match status" value="1"/>
</dbReference>
<keyword evidence="10" id="KW-0476">Mercury</keyword>
<evidence type="ECO:0000256" key="2">
    <source>
        <dbReference type="ARBA" id="ARBA00008224"/>
    </source>
</evidence>
<dbReference type="EMBL" id="LGSZ01000060">
    <property type="protein sequence ID" value="KPH77411.1"/>
    <property type="molecule type" value="Genomic_DNA"/>
</dbReference>
<comment type="subcellular location">
    <subcellularLocation>
        <location evidence="1">Cell inner membrane</location>
        <topology evidence="1">Multi-pass membrane protein</topology>
    </subcellularLocation>
</comment>
<dbReference type="GO" id="GO:0046872">
    <property type="term" value="F:metal ion binding"/>
    <property type="evidence" value="ECO:0007669"/>
    <property type="project" value="UniProtKB-KW"/>
</dbReference>
<keyword evidence="4" id="KW-0813">Transport</keyword>
<feature type="transmembrane region" description="Helical" evidence="15">
    <location>
        <begin position="110"/>
        <end position="129"/>
    </location>
</feature>
<evidence type="ECO:0000256" key="15">
    <source>
        <dbReference type="SAM" id="Phobius"/>
    </source>
</evidence>
<evidence type="ECO:0000313" key="16">
    <source>
        <dbReference type="EMBL" id="KPH77411.1"/>
    </source>
</evidence>
<keyword evidence="8 15" id="KW-0812">Transmembrane</keyword>
<comment type="caution">
    <text evidence="16">The sequence shown here is derived from an EMBL/GenBank/DDBJ whole genome shotgun (WGS) entry which is preliminary data.</text>
</comment>
<evidence type="ECO:0000256" key="6">
    <source>
        <dbReference type="ARBA" id="ARBA00022475"/>
    </source>
</evidence>
<keyword evidence="5" id="KW-0475">Mercuric resistance</keyword>
<accession>A0A0N0M945</accession>
<evidence type="ECO:0000256" key="5">
    <source>
        <dbReference type="ARBA" id="ARBA00022466"/>
    </source>
</evidence>
<name>A0A0N0M945_9HYPH</name>
<evidence type="ECO:0000256" key="8">
    <source>
        <dbReference type="ARBA" id="ARBA00022692"/>
    </source>
</evidence>
<keyword evidence="7" id="KW-0997">Cell inner membrane</keyword>
<gene>
    <name evidence="16" type="ORF">AE618_22750</name>
</gene>
<feature type="transmembrane region" description="Helical" evidence="15">
    <location>
        <begin position="68"/>
        <end position="86"/>
    </location>
</feature>
<feature type="transmembrane region" description="Helical" evidence="15">
    <location>
        <begin position="21"/>
        <end position="48"/>
    </location>
</feature>
<evidence type="ECO:0000256" key="9">
    <source>
        <dbReference type="ARBA" id="ARBA00022723"/>
    </source>
</evidence>